<keyword evidence="2" id="KW-1003">Cell membrane</keyword>
<dbReference type="Proteomes" id="UP001164705">
    <property type="component" value="Chromosome"/>
</dbReference>
<accession>A0A9E8MWX5</accession>
<protein>
    <submittedName>
        <fullName evidence="7">YihY/virulence factor BrkB family protein</fullName>
    </submittedName>
</protein>
<dbReference type="Pfam" id="PF03631">
    <property type="entry name" value="Virul_fac_BrkB"/>
    <property type="match status" value="1"/>
</dbReference>
<feature type="transmembrane region" description="Helical" evidence="6">
    <location>
        <begin position="20"/>
        <end position="37"/>
    </location>
</feature>
<evidence type="ECO:0000256" key="1">
    <source>
        <dbReference type="ARBA" id="ARBA00004651"/>
    </source>
</evidence>
<reference evidence="7" key="1">
    <citation type="submission" date="2022-11" db="EMBL/GenBank/DDBJ databases">
        <title>Lacinutrix neustonica HL-RS19T sp. nov., isolated from the surface microlayer sample of brackish Lake Shihwa.</title>
        <authorList>
            <person name="Choi J.Y."/>
            <person name="Hwang C.Y."/>
        </authorList>
    </citation>
    <scope>NUCLEOTIDE SEQUENCE</scope>
    <source>
        <strain evidence="7">HL-RS19</strain>
    </source>
</reference>
<sequence length="92" mass="10273">MFKYLPTKTLSWKSVRAGAALTSVLFVIGKYLLGIYFNTMQPGSTYGAAGSIILIMLWVSYSSLILYFGAHFTKVYSDKYVLNKALKKSVET</sequence>
<feature type="transmembrane region" description="Helical" evidence="6">
    <location>
        <begin position="49"/>
        <end position="70"/>
    </location>
</feature>
<evidence type="ECO:0000256" key="3">
    <source>
        <dbReference type="ARBA" id="ARBA00022692"/>
    </source>
</evidence>
<dbReference type="InterPro" id="IPR017039">
    <property type="entry name" value="Virul_fac_BrkB"/>
</dbReference>
<keyword evidence="8" id="KW-1185">Reference proteome</keyword>
<evidence type="ECO:0000256" key="2">
    <source>
        <dbReference type="ARBA" id="ARBA00022475"/>
    </source>
</evidence>
<dbReference type="RefSeq" id="WP_267677006.1">
    <property type="nucleotide sequence ID" value="NZ_CP113088.1"/>
</dbReference>
<evidence type="ECO:0000313" key="8">
    <source>
        <dbReference type="Proteomes" id="UP001164705"/>
    </source>
</evidence>
<dbReference type="AlphaFoldDB" id="A0A9E8MWX5"/>
<dbReference type="PANTHER" id="PTHR30213:SF1">
    <property type="entry name" value="INNER MEMBRANE PROTEIN YHJD"/>
    <property type="match status" value="1"/>
</dbReference>
<dbReference type="KEGG" id="lnu:N7U66_01420"/>
<dbReference type="PANTHER" id="PTHR30213">
    <property type="entry name" value="INNER MEMBRANE PROTEIN YHJD"/>
    <property type="match status" value="1"/>
</dbReference>
<keyword evidence="3 6" id="KW-0812">Transmembrane</keyword>
<dbReference type="GO" id="GO:0005886">
    <property type="term" value="C:plasma membrane"/>
    <property type="evidence" value="ECO:0007669"/>
    <property type="project" value="UniProtKB-SubCell"/>
</dbReference>
<evidence type="ECO:0000256" key="6">
    <source>
        <dbReference type="SAM" id="Phobius"/>
    </source>
</evidence>
<name>A0A9E8MWX5_9FLAO</name>
<keyword evidence="4 6" id="KW-1133">Transmembrane helix</keyword>
<dbReference type="EMBL" id="CP113088">
    <property type="protein sequence ID" value="WAC02409.1"/>
    <property type="molecule type" value="Genomic_DNA"/>
</dbReference>
<evidence type="ECO:0000256" key="5">
    <source>
        <dbReference type="ARBA" id="ARBA00023136"/>
    </source>
</evidence>
<evidence type="ECO:0000256" key="4">
    <source>
        <dbReference type="ARBA" id="ARBA00022989"/>
    </source>
</evidence>
<evidence type="ECO:0000313" key="7">
    <source>
        <dbReference type="EMBL" id="WAC02409.1"/>
    </source>
</evidence>
<comment type="subcellular location">
    <subcellularLocation>
        <location evidence="1">Cell membrane</location>
        <topology evidence="1">Multi-pass membrane protein</topology>
    </subcellularLocation>
</comment>
<proteinExistence type="predicted"/>
<gene>
    <name evidence="7" type="ORF">N7U66_01420</name>
</gene>
<keyword evidence="5 6" id="KW-0472">Membrane</keyword>
<organism evidence="7 8">
    <name type="scientific">Lacinutrix neustonica</name>
    <dbReference type="NCBI Taxonomy" id="2980107"/>
    <lineage>
        <taxon>Bacteria</taxon>
        <taxon>Pseudomonadati</taxon>
        <taxon>Bacteroidota</taxon>
        <taxon>Flavobacteriia</taxon>
        <taxon>Flavobacteriales</taxon>
        <taxon>Flavobacteriaceae</taxon>
        <taxon>Lacinutrix</taxon>
    </lineage>
</organism>